<dbReference type="AlphaFoldDB" id="A0AAF3EEA6"/>
<dbReference type="WBParaSite" id="MBELARI_LOCUS12304">
    <property type="protein sequence ID" value="MBELARI_LOCUS12304"/>
    <property type="gene ID" value="MBELARI_LOCUS12304"/>
</dbReference>
<reference evidence="2" key="1">
    <citation type="submission" date="2024-02" db="UniProtKB">
        <authorList>
            <consortium name="WormBaseParasite"/>
        </authorList>
    </citation>
    <scope>IDENTIFICATION</scope>
</reference>
<sequence length="259" mass="29575">MPNNRYGSRLGALAARRRISDTPWPFQAPTKSPPQQIVVTKQPSLEENLERQLCLKFGAKQPPPAAKKMTKQQSPPEKAAKVQSIPVKQLVASYHPSPIFQGPEDPEQERLTRLAKAIRKLRDDCVGSDEDLQLRMGSKYGILSLLQGESTEIEERCNSEASTWEAVPKCGRNFNEGKVCKSDLRFSQANSYSTLDRKQMEDVEAKRRHKAKIVQLKEWEDRSYKMTGEELIERDRRYGHRQPGATFTVKVPGNWLKNR</sequence>
<accession>A0AAF3EEA6</accession>
<proteinExistence type="predicted"/>
<protein>
    <submittedName>
        <fullName evidence="2">Uncharacterized protein</fullName>
    </submittedName>
</protein>
<dbReference type="Proteomes" id="UP000887575">
    <property type="component" value="Unassembled WGS sequence"/>
</dbReference>
<organism evidence="1 2">
    <name type="scientific">Mesorhabditis belari</name>
    <dbReference type="NCBI Taxonomy" id="2138241"/>
    <lineage>
        <taxon>Eukaryota</taxon>
        <taxon>Metazoa</taxon>
        <taxon>Ecdysozoa</taxon>
        <taxon>Nematoda</taxon>
        <taxon>Chromadorea</taxon>
        <taxon>Rhabditida</taxon>
        <taxon>Rhabditina</taxon>
        <taxon>Rhabditomorpha</taxon>
        <taxon>Rhabditoidea</taxon>
        <taxon>Rhabditidae</taxon>
        <taxon>Mesorhabditinae</taxon>
        <taxon>Mesorhabditis</taxon>
    </lineage>
</organism>
<keyword evidence="1" id="KW-1185">Reference proteome</keyword>
<evidence type="ECO:0000313" key="2">
    <source>
        <dbReference type="WBParaSite" id="MBELARI_LOCUS12304"/>
    </source>
</evidence>
<name>A0AAF3EEA6_9BILA</name>
<evidence type="ECO:0000313" key="1">
    <source>
        <dbReference type="Proteomes" id="UP000887575"/>
    </source>
</evidence>